<organism evidence="2 3">
    <name type="scientific">Aliiruegeria lutimaris</name>
    <dbReference type="NCBI Taxonomy" id="571298"/>
    <lineage>
        <taxon>Bacteria</taxon>
        <taxon>Pseudomonadati</taxon>
        <taxon>Pseudomonadota</taxon>
        <taxon>Alphaproteobacteria</taxon>
        <taxon>Rhodobacterales</taxon>
        <taxon>Roseobacteraceae</taxon>
        <taxon>Aliiruegeria</taxon>
    </lineage>
</organism>
<dbReference type="EMBL" id="FNEK01000167">
    <property type="protein sequence ID" value="SDM08490.1"/>
    <property type="molecule type" value="Genomic_DNA"/>
</dbReference>
<keyword evidence="3" id="KW-1185">Reference proteome</keyword>
<dbReference type="OrthoDB" id="7815246at2"/>
<name>A0A1G9QC51_9RHOB</name>
<protein>
    <submittedName>
        <fullName evidence="2">Uncharacterized protein</fullName>
    </submittedName>
</protein>
<reference evidence="2 3" key="1">
    <citation type="submission" date="2016-10" db="EMBL/GenBank/DDBJ databases">
        <authorList>
            <person name="de Groot N.N."/>
        </authorList>
    </citation>
    <scope>NUCLEOTIDE SEQUENCE [LARGE SCALE GENOMIC DNA]</scope>
    <source>
        <strain evidence="2 3">DSM 25294</strain>
    </source>
</reference>
<evidence type="ECO:0000313" key="2">
    <source>
        <dbReference type="EMBL" id="SDM08490.1"/>
    </source>
</evidence>
<gene>
    <name evidence="2" type="ORF">SAMN04488026_11671</name>
</gene>
<dbReference type="AlphaFoldDB" id="A0A1G9QC51"/>
<dbReference type="Proteomes" id="UP000199382">
    <property type="component" value="Unassembled WGS sequence"/>
</dbReference>
<feature type="signal peptide" evidence="1">
    <location>
        <begin position="1"/>
        <end position="22"/>
    </location>
</feature>
<accession>A0A1G9QC51</accession>
<feature type="chain" id="PRO_5011661355" evidence="1">
    <location>
        <begin position="23"/>
        <end position="254"/>
    </location>
</feature>
<keyword evidence="1" id="KW-0732">Signal</keyword>
<sequence length="254" mass="27152">MKLFSILPVALVLFAAGHAAIAQQIDFELDETLTMLDTEVAFRLELGLSAVAPTRVHVNALLDLRDIQQRMPELLAGRPVSDGCGNNTVLGEVSVTARDSVIGVSGTLQSRFYQCNRTSETGFQRGELRSKLGLGFTGEATTKIEENCIVFRLEGLDVRPLEAIEAGTEDSENITAARLLLREAFNLVLAESPFCLELPPELSMLDPVFQTAGPREIGKGGIGVALEGSVDVSTHTILAILGVLQSEGVLPGPP</sequence>
<dbReference type="RefSeq" id="WP_093165182.1">
    <property type="nucleotide sequence ID" value="NZ_FNEK01000167.1"/>
</dbReference>
<evidence type="ECO:0000313" key="3">
    <source>
        <dbReference type="Proteomes" id="UP000199382"/>
    </source>
</evidence>
<evidence type="ECO:0000256" key="1">
    <source>
        <dbReference type="SAM" id="SignalP"/>
    </source>
</evidence>
<proteinExistence type="predicted"/>